<name>A0ABY7DK28_MYAAR</name>
<sequence>MYTQIPNDIKRTGSARTLKVMHGGKTPRWQSAISILRERGFKRLKKQFDHLQPTAEARDESDHGDGDFVAVYHALSFVELTPVEKNNRIMKEIHDRRAGNIALNRLRGVQNRKQDQPGFMSLFTKMVTKPKTSPRKPPPANRMKKVAERFQGPIQTESAQQQQAQKQQQLSVLQKRAISTKKIKNLEKHADDTSQNEDQSRQSRAEIADETMEEFDFPLERHNM</sequence>
<dbReference type="Proteomes" id="UP001164746">
    <property type="component" value="Chromosome 2"/>
</dbReference>
<gene>
    <name evidence="2" type="ORF">MAR_029928</name>
</gene>
<evidence type="ECO:0000313" key="2">
    <source>
        <dbReference type="EMBL" id="WAQ97238.1"/>
    </source>
</evidence>
<dbReference type="EMBL" id="CP111013">
    <property type="protein sequence ID" value="WAQ97238.1"/>
    <property type="molecule type" value="Genomic_DNA"/>
</dbReference>
<protein>
    <submittedName>
        <fullName evidence="2">Uncharacterized protein</fullName>
    </submittedName>
</protein>
<organism evidence="2 3">
    <name type="scientific">Mya arenaria</name>
    <name type="common">Soft-shell clam</name>
    <dbReference type="NCBI Taxonomy" id="6604"/>
    <lineage>
        <taxon>Eukaryota</taxon>
        <taxon>Metazoa</taxon>
        <taxon>Spiralia</taxon>
        <taxon>Lophotrochozoa</taxon>
        <taxon>Mollusca</taxon>
        <taxon>Bivalvia</taxon>
        <taxon>Autobranchia</taxon>
        <taxon>Heteroconchia</taxon>
        <taxon>Euheterodonta</taxon>
        <taxon>Imparidentia</taxon>
        <taxon>Neoheterodontei</taxon>
        <taxon>Myida</taxon>
        <taxon>Myoidea</taxon>
        <taxon>Myidae</taxon>
        <taxon>Mya</taxon>
    </lineage>
</organism>
<reference evidence="2" key="1">
    <citation type="submission" date="2022-11" db="EMBL/GenBank/DDBJ databases">
        <title>Centuries of genome instability and evolution in soft-shell clam transmissible cancer (bioRxiv).</title>
        <authorList>
            <person name="Hart S.F.M."/>
            <person name="Yonemitsu M.A."/>
            <person name="Giersch R.M."/>
            <person name="Beal B.F."/>
            <person name="Arriagada G."/>
            <person name="Davis B.W."/>
            <person name="Ostrander E.A."/>
            <person name="Goff S.P."/>
            <person name="Metzger M.J."/>
        </authorList>
    </citation>
    <scope>NUCLEOTIDE SEQUENCE</scope>
    <source>
        <strain evidence="2">MELC-2E11</strain>
        <tissue evidence="2">Siphon/mantle</tissue>
    </source>
</reference>
<evidence type="ECO:0000313" key="3">
    <source>
        <dbReference type="Proteomes" id="UP001164746"/>
    </source>
</evidence>
<keyword evidence="3" id="KW-1185">Reference proteome</keyword>
<evidence type="ECO:0000256" key="1">
    <source>
        <dbReference type="SAM" id="MobiDB-lite"/>
    </source>
</evidence>
<feature type="region of interest" description="Disordered" evidence="1">
    <location>
        <begin position="183"/>
        <end position="224"/>
    </location>
</feature>
<accession>A0ABY7DK28</accession>
<proteinExistence type="predicted"/>
<feature type="compositionally biased region" description="Basic and acidic residues" evidence="1">
    <location>
        <begin position="184"/>
        <end position="207"/>
    </location>
</feature>
<feature type="compositionally biased region" description="Acidic residues" evidence="1">
    <location>
        <begin position="208"/>
        <end position="217"/>
    </location>
</feature>